<organism evidence="1 2">
    <name type="scientific">Salmonella enterica I</name>
    <dbReference type="NCBI Taxonomy" id="59201"/>
    <lineage>
        <taxon>Bacteria</taxon>
        <taxon>Pseudomonadati</taxon>
        <taxon>Pseudomonadota</taxon>
        <taxon>Gammaproteobacteria</taxon>
        <taxon>Enterobacterales</taxon>
        <taxon>Enterobacteriaceae</taxon>
        <taxon>Salmonella</taxon>
    </lineage>
</organism>
<sequence length="51" mass="5544">MAIFSGLLFLTLPTGGVGGSFIAFYGVFLGAVPDGWVGEWFYLPDDLRYLP</sequence>
<name>A0A379UT74_SALET</name>
<dbReference type="Proteomes" id="UP000255534">
    <property type="component" value="Unassembled WGS sequence"/>
</dbReference>
<protein>
    <submittedName>
        <fullName evidence="1">Major facilitator superfamily nitrite extrusion protein</fullName>
    </submittedName>
</protein>
<gene>
    <name evidence="1" type="primary">narK_2</name>
    <name evidence="1" type="ORF">NCTC5798_01701</name>
</gene>
<accession>A0A379UT74</accession>
<dbReference type="AlphaFoldDB" id="A0A379UT74"/>
<evidence type="ECO:0000313" key="1">
    <source>
        <dbReference type="EMBL" id="SUG70582.1"/>
    </source>
</evidence>
<proteinExistence type="predicted"/>
<evidence type="ECO:0000313" key="2">
    <source>
        <dbReference type="Proteomes" id="UP000255534"/>
    </source>
</evidence>
<reference evidence="1 2" key="1">
    <citation type="submission" date="2018-06" db="EMBL/GenBank/DDBJ databases">
        <authorList>
            <consortium name="Pathogen Informatics"/>
            <person name="Doyle S."/>
        </authorList>
    </citation>
    <scope>NUCLEOTIDE SEQUENCE [LARGE SCALE GENOMIC DNA]</scope>
    <source>
        <strain evidence="1 2">NCTC5798</strain>
    </source>
</reference>
<dbReference type="EMBL" id="UGXK01000001">
    <property type="protein sequence ID" value="SUG70582.1"/>
    <property type="molecule type" value="Genomic_DNA"/>
</dbReference>